<evidence type="ECO:0000256" key="1">
    <source>
        <dbReference type="SAM" id="MobiDB-lite"/>
    </source>
</evidence>
<dbReference type="AlphaFoldDB" id="A0A2G9Z9Q4"/>
<evidence type="ECO:0000313" key="2">
    <source>
        <dbReference type="EMBL" id="PIP29902.1"/>
    </source>
</evidence>
<proteinExistence type="predicted"/>
<organism evidence="2 3">
    <name type="scientific">Candidatus Jorgensenbacteria bacterium CG23_combo_of_CG06-09_8_20_14_all_54_14</name>
    <dbReference type="NCBI Taxonomy" id="1974595"/>
    <lineage>
        <taxon>Bacteria</taxon>
        <taxon>Candidatus Joergenseniibacteriota</taxon>
    </lineage>
</organism>
<reference evidence="2 3" key="1">
    <citation type="submission" date="2017-09" db="EMBL/GenBank/DDBJ databases">
        <title>Depth-based differentiation of microbial function through sediment-hosted aquifers and enrichment of novel symbionts in the deep terrestrial subsurface.</title>
        <authorList>
            <person name="Probst A.J."/>
            <person name="Ladd B."/>
            <person name="Jarett J.K."/>
            <person name="Geller-Mcgrath D.E."/>
            <person name="Sieber C.M."/>
            <person name="Emerson J.B."/>
            <person name="Anantharaman K."/>
            <person name="Thomas B.C."/>
            <person name="Malmstrom R."/>
            <person name="Stieglmeier M."/>
            <person name="Klingl A."/>
            <person name="Woyke T."/>
            <person name="Ryan C.M."/>
            <person name="Banfield J.F."/>
        </authorList>
    </citation>
    <scope>NUCLEOTIDE SEQUENCE [LARGE SCALE GENOMIC DNA]</scope>
    <source>
        <strain evidence="2">CG23_combo_of_CG06-09_8_20_14_all_54_14</strain>
    </source>
</reference>
<dbReference type="EMBL" id="PCRZ01000029">
    <property type="protein sequence ID" value="PIP29902.1"/>
    <property type="molecule type" value="Genomic_DNA"/>
</dbReference>
<evidence type="ECO:0000313" key="3">
    <source>
        <dbReference type="Proteomes" id="UP000228812"/>
    </source>
</evidence>
<protein>
    <submittedName>
        <fullName evidence="2">Uncharacterized protein</fullName>
    </submittedName>
</protein>
<accession>A0A2G9Z9Q4</accession>
<sequence length="115" mass="12841">MAAFLLEMLMVVSIGVVLYLLARALPRVSDVDTSPTPDTPAPNWLMDRLEKMDEEILSVAEKFLRRLRVALLKLDNTMTGKLKRFKKEVSTETSFSLEGEEGERKNGNGKTKGGV</sequence>
<name>A0A2G9Z9Q4_9BACT</name>
<gene>
    <name evidence="2" type="ORF">COX26_01680</name>
</gene>
<dbReference type="Proteomes" id="UP000228812">
    <property type="component" value="Unassembled WGS sequence"/>
</dbReference>
<feature type="region of interest" description="Disordered" evidence="1">
    <location>
        <begin position="88"/>
        <end position="115"/>
    </location>
</feature>
<comment type="caution">
    <text evidence="2">The sequence shown here is derived from an EMBL/GenBank/DDBJ whole genome shotgun (WGS) entry which is preliminary data.</text>
</comment>